<evidence type="ECO:0000313" key="4">
    <source>
        <dbReference type="Proteomes" id="UP000231019"/>
    </source>
</evidence>
<gene>
    <name evidence="3" type="ORF">COW36_03215</name>
</gene>
<reference evidence="3 4" key="1">
    <citation type="submission" date="2017-09" db="EMBL/GenBank/DDBJ databases">
        <title>Depth-based differentiation of microbial function through sediment-hosted aquifers and enrichment of novel symbionts in the deep terrestrial subsurface.</title>
        <authorList>
            <person name="Probst A.J."/>
            <person name="Ladd B."/>
            <person name="Jarett J.K."/>
            <person name="Geller-Mcgrath D.E."/>
            <person name="Sieber C.M."/>
            <person name="Emerson J.B."/>
            <person name="Anantharaman K."/>
            <person name="Thomas B.C."/>
            <person name="Malmstrom R."/>
            <person name="Stieglmeier M."/>
            <person name="Klingl A."/>
            <person name="Woyke T."/>
            <person name="Ryan C.M."/>
            <person name="Banfield J.F."/>
        </authorList>
    </citation>
    <scope>NUCLEOTIDE SEQUENCE [LARGE SCALE GENOMIC DNA]</scope>
    <source>
        <strain evidence="3">CG17_big_fil_post_rev_8_21_14_2_50_48_46</strain>
    </source>
</reference>
<name>A0A2M7G9S0_9BACT</name>
<protein>
    <recommendedName>
        <fullName evidence="2">Response regulatory domain-containing protein</fullName>
    </recommendedName>
</protein>
<dbReference type="EMBL" id="PFFQ01000008">
    <property type="protein sequence ID" value="PIW18866.1"/>
    <property type="molecule type" value="Genomic_DNA"/>
</dbReference>
<dbReference type="AlphaFoldDB" id="A0A2M7G9S0"/>
<sequence>MRIWLIDDDEMEHILVEGILKSLPQAHCLNFFSKIETSLQTLHTLQADQIPDLILLDLALPIHDGFDFLDHFQNENLSLIYPQTQIYILTSSQDRQERSKAQAYPCVKGVILKPLLLIQLQTLLLSLEKQASEQLALLAQ</sequence>
<feature type="domain" description="Response regulatory" evidence="2">
    <location>
        <begin position="2"/>
        <end position="128"/>
    </location>
</feature>
<dbReference type="GO" id="GO:0000160">
    <property type="term" value="P:phosphorelay signal transduction system"/>
    <property type="evidence" value="ECO:0007669"/>
    <property type="project" value="InterPro"/>
</dbReference>
<evidence type="ECO:0000256" key="1">
    <source>
        <dbReference type="PROSITE-ProRule" id="PRU00169"/>
    </source>
</evidence>
<comment type="caution">
    <text evidence="3">The sequence shown here is derived from an EMBL/GenBank/DDBJ whole genome shotgun (WGS) entry which is preliminary data.</text>
</comment>
<dbReference type="PROSITE" id="PS50110">
    <property type="entry name" value="RESPONSE_REGULATORY"/>
    <property type="match status" value="1"/>
</dbReference>
<keyword evidence="1" id="KW-0597">Phosphoprotein</keyword>
<dbReference type="InterPro" id="IPR052893">
    <property type="entry name" value="TCS_response_regulator"/>
</dbReference>
<dbReference type="InterPro" id="IPR011006">
    <property type="entry name" value="CheY-like_superfamily"/>
</dbReference>
<dbReference type="Proteomes" id="UP000231019">
    <property type="component" value="Unassembled WGS sequence"/>
</dbReference>
<dbReference type="InterPro" id="IPR001789">
    <property type="entry name" value="Sig_transdc_resp-reg_receiver"/>
</dbReference>
<dbReference type="Gene3D" id="3.40.50.2300">
    <property type="match status" value="1"/>
</dbReference>
<evidence type="ECO:0000313" key="3">
    <source>
        <dbReference type="EMBL" id="PIW18866.1"/>
    </source>
</evidence>
<feature type="modified residue" description="4-aspartylphosphate" evidence="1">
    <location>
        <position position="57"/>
    </location>
</feature>
<evidence type="ECO:0000259" key="2">
    <source>
        <dbReference type="PROSITE" id="PS50110"/>
    </source>
</evidence>
<dbReference type="PANTHER" id="PTHR44520:SF2">
    <property type="entry name" value="RESPONSE REGULATOR RCP1"/>
    <property type="match status" value="1"/>
</dbReference>
<accession>A0A2M7G9S0</accession>
<dbReference type="PANTHER" id="PTHR44520">
    <property type="entry name" value="RESPONSE REGULATOR RCP1-RELATED"/>
    <property type="match status" value="1"/>
</dbReference>
<proteinExistence type="predicted"/>
<dbReference type="SUPFAM" id="SSF52172">
    <property type="entry name" value="CheY-like"/>
    <property type="match status" value="1"/>
</dbReference>
<organism evidence="3 4">
    <name type="scientific">bacterium (Candidatus Blackallbacteria) CG17_big_fil_post_rev_8_21_14_2_50_48_46</name>
    <dbReference type="NCBI Taxonomy" id="2014261"/>
    <lineage>
        <taxon>Bacteria</taxon>
        <taxon>Candidatus Blackallbacteria</taxon>
    </lineage>
</organism>
<dbReference type="Pfam" id="PF00072">
    <property type="entry name" value="Response_reg"/>
    <property type="match status" value="1"/>
</dbReference>
<dbReference type="SMART" id="SM00448">
    <property type="entry name" value="REC"/>
    <property type="match status" value="1"/>
</dbReference>